<comment type="caution">
    <text evidence="1">The sequence shown here is derived from an EMBL/GenBank/DDBJ whole genome shotgun (WGS) entry which is preliminary data.</text>
</comment>
<organism evidence="1 2">
    <name type="scientific">Actinomadura decatromicini</name>
    <dbReference type="NCBI Taxonomy" id="2604572"/>
    <lineage>
        <taxon>Bacteria</taxon>
        <taxon>Bacillati</taxon>
        <taxon>Actinomycetota</taxon>
        <taxon>Actinomycetes</taxon>
        <taxon>Streptosporangiales</taxon>
        <taxon>Thermomonosporaceae</taxon>
        <taxon>Actinomadura</taxon>
    </lineage>
</organism>
<protein>
    <recommendedName>
        <fullName evidence="3">DUF5602 domain-containing protein</fullName>
    </recommendedName>
</protein>
<evidence type="ECO:0000313" key="2">
    <source>
        <dbReference type="Proteomes" id="UP000323505"/>
    </source>
</evidence>
<keyword evidence="2" id="KW-1185">Reference proteome</keyword>
<name>A0A5D3F6Z0_9ACTN</name>
<gene>
    <name evidence="1" type="ORF">FXF68_35760</name>
</gene>
<proteinExistence type="predicted"/>
<dbReference type="CDD" id="cd11669">
    <property type="entry name" value="TTHB210-like"/>
    <property type="match status" value="1"/>
</dbReference>
<dbReference type="RefSeq" id="WP_148767258.1">
    <property type="nucleotide sequence ID" value="NZ_VSRQ01000009.1"/>
</dbReference>
<dbReference type="InterPro" id="IPR033786">
    <property type="entry name" value="TTHB210-like"/>
</dbReference>
<sequence length="299" mass="33035">MKTTERQRIWTGLALVGVLSVAMIGAASASGGSNRTARERTFYGPAQRLGNGTVQMYAVYKGKSPRTLGYRLTANALKGLPTSGSDGKLCYPIERDGKTTVECVQEYGSALALPERATRDKAFPFTWALLTWDPKGHDPPEIYGVPHFDFHFYMQSEAEVNAIATGPCPGLMNCEDLKRARIPVPDKYKPDVYHDMGAVVPGMGNHLMDMDSPEFHGKPFTQTFMYGAFDGKITFYEPMITKAWIEGLAAGRKGSCTAFPQPRAWKKAGWYPTAYCLGYQAKSKVYTISITDFAYRKAS</sequence>
<reference evidence="1 2" key="1">
    <citation type="submission" date="2019-08" db="EMBL/GenBank/DDBJ databases">
        <title>Actinomadura sp. nov. CYP1-5 isolated from mountain soil.</title>
        <authorList>
            <person name="Songsumanus A."/>
            <person name="Kuncharoen N."/>
            <person name="Kudo T."/>
            <person name="Yuki M."/>
            <person name="Igarashi Y."/>
            <person name="Tanasupawat S."/>
        </authorList>
    </citation>
    <scope>NUCLEOTIDE SEQUENCE [LARGE SCALE GENOMIC DNA]</scope>
    <source>
        <strain evidence="1 2">CYP1-5</strain>
    </source>
</reference>
<accession>A0A5D3F6Z0</accession>
<evidence type="ECO:0008006" key="3">
    <source>
        <dbReference type="Google" id="ProtNLM"/>
    </source>
</evidence>
<dbReference type="AlphaFoldDB" id="A0A5D3F6Z0"/>
<dbReference type="Proteomes" id="UP000323505">
    <property type="component" value="Unassembled WGS sequence"/>
</dbReference>
<dbReference type="EMBL" id="VSRQ01000009">
    <property type="protein sequence ID" value="TYK44071.1"/>
    <property type="molecule type" value="Genomic_DNA"/>
</dbReference>
<evidence type="ECO:0000313" key="1">
    <source>
        <dbReference type="EMBL" id="TYK44071.1"/>
    </source>
</evidence>